<proteinExistence type="predicted"/>
<keyword evidence="3" id="KW-1185">Reference proteome</keyword>
<dbReference type="AlphaFoldDB" id="A0AAV3PIE8"/>
<protein>
    <submittedName>
        <fullName evidence="2">Uncharacterized protein</fullName>
    </submittedName>
</protein>
<dbReference type="Proteomes" id="UP001454036">
    <property type="component" value="Unassembled WGS sequence"/>
</dbReference>
<sequence length="249" mass="27822">MCQKHNCSKAFIPPQKIKICRGVKITCPSSSPPTHVRPVVALLAARAALGRAGAAHKALLPILDQREMQRVAKLGPGPQAAHEVAFASLVLADGNLALHQRTLKLEEELIKKHIRVDELEKEIQELRLQADAASQFPWEWAPLAQNLKKIEEERDVARQAALSTRREREGLRRAYCQDSPLRCRRAGVSILLDSVLHYHDQVPSLLALAEEYMRRYLAGWLDNTATLPPVSASLPSPYSLGFFISFNFL</sequence>
<organism evidence="2 3">
    <name type="scientific">Lithospermum erythrorhizon</name>
    <name type="common">Purple gromwell</name>
    <name type="synonym">Lithospermum officinale var. erythrorhizon</name>
    <dbReference type="NCBI Taxonomy" id="34254"/>
    <lineage>
        <taxon>Eukaryota</taxon>
        <taxon>Viridiplantae</taxon>
        <taxon>Streptophyta</taxon>
        <taxon>Embryophyta</taxon>
        <taxon>Tracheophyta</taxon>
        <taxon>Spermatophyta</taxon>
        <taxon>Magnoliopsida</taxon>
        <taxon>eudicotyledons</taxon>
        <taxon>Gunneridae</taxon>
        <taxon>Pentapetalae</taxon>
        <taxon>asterids</taxon>
        <taxon>lamiids</taxon>
        <taxon>Boraginales</taxon>
        <taxon>Boraginaceae</taxon>
        <taxon>Boraginoideae</taxon>
        <taxon>Lithospermeae</taxon>
        <taxon>Lithospermum</taxon>
    </lineage>
</organism>
<dbReference type="EMBL" id="BAABME010032882">
    <property type="protein sequence ID" value="GAA0151035.1"/>
    <property type="molecule type" value="Genomic_DNA"/>
</dbReference>
<comment type="caution">
    <text evidence="2">The sequence shown here is derived from an EMBL/GenBank/DDBJ whole genome shotgun (WGS) entry which is preliminary data.</text>
</comment>
<gene>
    <name evidence="2" type="ORF">LIER_43127</name>
</gene>
<feature type="coiled-coil region" evidence="1">
    <location>
        <begin position="102"/>
        <end position="167"/>
    </location>
</feature>
<name>A0AAV3PIE8_LITER</name>
<reference evidence="2 3" key="1">
    <citation type="submission" date="2024-01" db="EMBL/GenBank/DDBJ databases">
        <title>The complete chloroplast genome sequence of Lithospermum erythrorhizon: insights into the phylogenetic relationship among Boraginaceae species and the maternal lineages of purple gromwells.</title>
        <authorList>
            <person name="Okada T."/>
            <person name="Watanabe K."/>
        </authorList>
    </citation>
    <scope>NUCLEOTIDE SEQUENCE [LARGE SCALE GENOMIC DNA]</scope>
</reference>
<accession>A0AAV3PIE8</accession>
<keyword evidence="1" id="KW-0175">Coiled coil</keyword>
<evidence type="ECO:0000313" key="2">
    <source>
        <dbReference type="EMBL" id="GAA0151035.1"/>
    </source>
</evidence>
<evidence type="ECO:0000256" key="1">
    <source>
        <dbReference type="SAM" id="Coils"/>
    </source>
</evidence>
<evidence type="ECO:0000313" key="3">
    <source>
        <dbReference type="Proteomes" id="UP001454036"/>
    </source>
</evidence>